<dbReference type="GO" id="GO:0000166">
    <property type="term" value="F:nucleotide binding"/>
    <property type="evidence" value="ECO:0007669"/>
    <property type="project" value="InterPro"/>
</dbReference>
<accession>A0A292Q708</accession>
<dbReference type="PANTHER" id="PTHR24092">
    <property type="entry name" value="PROBABLE PHOSPHOLIPID-TRANSPORTING ATPASE"/>
    <property type="match status" value="1"/>
</dbReference>
<dbReference type="GO" id="GO:0005886">
    <property type="term" value="C:plasma membrane"/>
    <property type="evidence" value="ECO:0007669"/>
    <property type="project" value="TreeGrafter"/>
</dbReference>
<organism evidence="1 2">
    <name type="scientific">Tuber aestivum</name>
    <name type="common">summer truffle</name>
    <dbReference type="NCBI Taxonomy" id="59557"/>
    <lineage>
        <taxon>Eukaryota</taxon>
        <taxon>Fungi</taxon>
        <taxon>Dikarya</taxon>
        <taxon>Ascomycota</taxon>
        <taxon>Pezizomycotina</taxon>
        <taxon>Pezizomycetes</taxon>
        <taxon>Pezizales</taxon>
        <taxon>Tuberaceae</taxon>
        <taxon>Tuber</taxon>
    </lineage>
</organism>
<evidence type="ECO:0000313" key="2">
    <source>
        <dbReference type="Proteomes" id="UP001412239"/>
    </source>
</evidence>
<dbReference type="Proteomes" id="UP001412239">
    <property type="component" value="Unassembled WGS sequence"/>
</dbReference>
<protein>
    <submittedName>
        <fullName evidence="1">Uncharacterized protein</fullName>
    </submittedName>
</protein>
<dbReference type="AlphaFoldDB" id="A0A292Q708"/>
<dbReference type="InterPro" id="IPR023299">
    <property type="entry name" value="ATPase_P-typ_cyto_dom_N"/>
</dbReference>
<dbReference type="GO" id="GO:0006897">
    <property type="term" value="P:endocytosis"/>
    <property type="evidence" value="ECO:0007669"/>
    <property type="project" value="TreeGrafter"/>
</dbReference>
<dbReference type="GO" id="GO:0006890">
    <property type="term" value="P:retrograde vesicle-mediated transport, Golgi to endoplasmic reticulum"/>
    <property type="evidence" value="ECO:0007669"/>
    <property type="project" value="TreeGrafter"/>
</dbReference>
<dbReference type="GO" id="GO:0045332">
    <property type="term" value="P:phospholipid translocation"/>
    <property type="evidence" value="ECO:0007669"/>
    <property type="project" value="TreeGrafter"/>
</dbReference>
<proteinExistence type="predicted"/>
<keyword evidence="2" id="KW-1185">Reference proteome</keyword>
<dbReference type="GO" id="GO:0005768">
    <property type="term" value="C:endosome"/>
    <property type="evidence" value="ECO:0007669"/>
    <property type="project" value="TreeGrafter"/>
</dbReference>
<gene>
    <name evidence="1" type="ORF">GSTUAT00000661001</name>
</gene>
<reference evidence="1" key="1">
    <citation type="submission" date="2015-10" db="EMBL/GenBank/DDBJ databases">
        <authorList>
            <person name="Regsiter A."/>
            <person name="william w."/>
        </authorList>
    </citation>
    <scope>NUCLEOTIDE SEQUENCE</scope>
    <source>
        <strain evidence="1">Montdore</strain>
    </source>
</reference>
<name>A0A292Q708_9PEZI</name>
<dbReference type="GO" id="GO:0140326">
    <property type="term" value="F:ATPase-coupled intramembrane lipid transporter activity"/>
    <property type="evidence" value="ECO:0007669"/>
    <property type="project" value="TreeGrafter"/>
</dbReference>
<evidence type="ECO:0000313" key="1">
    <source>
        <dbReference type="EMBL" id="CUS15194.1"/>
    </source>
</evidence>
<dbReference type="Gene3D" id="3.40.1110.10">
    <property type="entry name" value="Calcium-transporting ATPase, cytoplasmic domain N"/>
    <property type="match status" value="1"/>
</dbReference>
<dbReference type="EMBL" id="LN890949">
    <property type="protein sequence ID" value="CUS15194.1"/>
    <property type="molecule type" value="Genomic_DNA"/>
</dbReference>
<sequence>MLVKLWIKLGTILDSDFFDGGSRTSGSAQAPGVQLDVATTRARREIGSRVRDVVLALGHNVTLTTNTYEGALEATVTYQASNTGEIAILRRTESVGLRLSSRDHKRMKLQSVDTGKITVLEVIPFTSDRERMGIVVRFMAGETRNGPDFHGGCMEEEISNSGDIGFYQEGVGTVMTSIVQVND</sequence>
<dbReference type="PANTHER" id="PTHR24092:SF5">
    <property type="entry name" value="PHOSPHOLIPID-TRANSPORTING ATPASE"/>
    <property type="match status" value="1"/>
</dbReference>
<dbReference type="GO" id="GO:0005802">
    <property type="term" value="C:trans-Golgi network"/>
    <property type="evidence" value="ECO:0007669"/>
    <property type="project" value="TreeGrafter"/>
</dbReference>